<evidence type="ECO:0000313" key="3">
    <source>
        <dbReference type="Proteomes" id="UP000490980"/>
    </source>
</evidence>
<dbReference type="SUPFAM" id="SSF55486">
    <property type="entry name" value="Metalloproteases ('zincins'), catalytic domain"/>
    <property type="match status" value="1"/>
</dbReference>
<dbReference type="PROSITE" id="PS51257">
    <property type="entry name" value="PROKAR_LIPOPROTEIN"/>
    <property type="match status" value="1"/>
</dbReference>
<comment type="caution">
    <text evidence="2">The sequence shown here is derived from an EMBL/GenBank/DDBJ whole genome shotgun (WGS) entry which is preliminary data.</text>
</comment>
<sequence>MKQRAWVALAASLACAAAGSAVLQGGGSPVRWALADGGDADAPAPAVSTAAVAPRMAVNAPARRRASAGADNGPTLPLLVITGSEPPRHEGVFTYYPVRIDEKQARAAMKGGHLSIPTPDGSHLDLAFEHAVEHENGNWSWVGHLDGPDDTQRAVITFGPDSTVATLPDSDGQQRKLTVESGQTYLVSAPLSSLHVGVNPLGDAIKPVGVPGAGLAGTGALDEALGTPIVSAADAAAGKSISSAAGQTTVDVLAIYSSGFRQAKGSTSAAITELTNRFDVANQVLRNSQIDASFRMVRAQEAQAPDDTDNTQMLDAIRTSTPWVQTMRDQVGADLVTFVRQYNQANNSCGVAYIPPGNYAAAGDLMYSVVSDGSLPTGYYCEATTLAHELGHNLGAQHNHEQDATGGLFPYSYGYRNFSAKFYDVMAYGPDATQRFWTFSNPQVQCKGLPCGVADYADVARTLRLTMPIAAKFRTSKTH</sequence>
<accession>A0A7X5UE63</accession>
<dbReference type="InterPro" id="IPR024079">
    <property type="entry name" value="MetalloPept_cat_dom_sf"/>
</dbReference>
<reference evidence="2 3" key="1">
    <citation type="submission" date="2020-03" db="EMBL/GenBank/DDBJ databases">
        <authorList>
            <person name="Lai Q."/>
        </authorList>
    </citation>
    <scope>NUCLEOTIDE SEQUENCE [LARGE SCALE GENOMIC DNA]</scope>
    <source>
        <strain evidence="2 3">CCUG 25036</strain>
    </source>
</reference>
<evidence type="ECO:0000313" key="2">
    <source>
        <dbReference type="EMBL" id="NII08558.1"/>
    </source>
</evidence>
<dbReference type="Pfam" id="PF13583">
    <property type="entry name" value="Reprolysin_4"/>
    <property type="match status" value="1"/>
</dbReference>
<gene>
    <name evidence="2" type="ORF">HBF25_19415</name>
</gene>
<protein>
    <recommendedName>
        <fullName evidence="4">Peptidase M12B domain-containing protein</fullName>
    </recommendedName>
</protein>
<dbReference type="RefSeq" id="WP_166951594.1">
    <property type="nucleotide sequence ID" value="NZ_JAARLZ010000013.1"/>
</dbReference>
<evidence type="ECO:0008006" key="4">
    <source>
        <dbReference type="Google" id="ProtNLM"/>
    </source>
</evidence>
<name>A0A7X5UE63_9GAMM</name>
<feature type="signal peptide" evidence="1">
    <location>
        <begin position="1"/>
        <end position="23"/>
    </location>
</feature>
<dbReference type="AlphaFoldDB" id="A0A7X5UE63"/>
<feature type="chain" id="PRO_5030809915" description="Peptidase M12B domain-containing protein" evidence="1">
    <location>
        <begin position="24"/>
        <end position="479"/>
    </location>
</feature>
<dbReference type="Proteomes" id="UP000490980">
    <property type="component" value="Unassembled WGS sequence"/>
</dbReference>
<dbReference type="GO" id="GO:0008237">
    <property type="term" value="F:metallopeptidase activity"/>
    <property type="evidence" value="ECO:0007669"/>
    <property type="project" value="InterPro"/>
</dbReference>
<dbReference type="EMBL" id="JAARLZ010000013">
    <property type="protein sequence ID" value="NII08558.1"/>
    <property type="molecule type" value="Genomic_DNA"/>
</dbReference>
<organism evidence="2 3">
    <name type="scientific">Luteibacter anthropi</name>
    <dbReference type="NCBI Taxonomy" id="564369"/>
    <lineage>
        <taxon>Bacteria</taxon>
        <taxon>Pseudomonadati</taxon>
        <taxon>Pseudomonadota</taxon>
        <taxon>Gammaproteobacteria</taxon>
        <taxon>Lysobacterales</taxon>
        <taxon>Rhodanobacteraceae</taxon>
        <taxon>Luteibacter</taxon>
    </lineage>
</organism>
<keyword evidence="3" id="KW-1185">Reference proteome</keyword>
<keyword evidence="1" id="KW-0732">Signal</keyword>
<proteinExistence type="predicted"/>
<evidence type="ECO:0000256" key="1">
    <source>
        <dbReference type="SAM" id="SignalP"/>
    </source>
</evidence>
<dbReference type="Gene3D" id="3.40.390.10">
    <property type="entry name" value="Collagenase (Catalytic Domain)"/>
    <property type="match status" value="1"/>
</dbReference>